<sequence>MNSHNIPDKVPPELTANVSCTNVPPRFNPVASIFPQMPFLPAMMPPLGMFPSLPSSPLFRHFLSGTLNNSPWMRPWLLASMFNNSVRNNGPCSSNFCTSQSPPMFSMTPITDQIKVSPSDQKRRHEVKNHPFTVQNVFLSDSPNKSDHQVIKSDVKQEHENLLPVPIPCAVSSSASFHALFYDGQLTLQPGQVIQITKPQRKMCHTTASASEANVCGDSNKVLRLIRRGDEIVLLTGRTSESQTNDSNKKLMKKLWKKVPLKEDIGSTTSSQNKMEHVYIGAEAMQNTDESLPGYECQRCGKMFTYAYYRDKHLKYTRCVDNGDRKFPCQLCSRSFEKRDRLRIHVLHVHENHRPHACSVCGKAFSQSSSLNKHLRVHSGERPYHCPHCSKSFTASSILRTHIRQHSGEKPFKCSFCGKSFASHAAHDSHVRRTHYDEANSTSSFRKHQAYTKP</sequence>
<evidence type="ECO:0000313" key="13">
    <source>
        <dbReference type="EMBL" id="KAI1723529.1"/>
    </source>
</evidence>
<feature type="domain" description="C2H2-type" evidence="12">
    <location>
        <begin position="295"/>
        <end position="326"/>
    </location>
</feature>
<reference evidence="13" key="1">
    <citation type="submission" date="2022-01" db="EMBL/GenBank/DDBJ databases">
        <title>Genome Sequence Resource for Two Populations of Ditylenchus destructor, the Migratory Endoparasitic Phytonematode.</title>
        <authorList>
            <person name="Zhang H."/>
            <person name="Lin R."/>
            <person name="Xie B."/>
        </authorList>
    </citation>
    <scope>NUCLEOTIDE SEQUENCE</scope>
    <source>
        <strain evidence="13">BazhouSP</strain>
    </source>
</reference>
<dbReference type="PROSITE" id="PS00028">
    <property type="entry name" value="ZINC_FINGER_C2H2_1"/>
    <property type="match status" value="4"/>
</dbReference>
<evidence type="ECO:0000256" key="4">
    <source>
        <dbReference type="ARBA" id="ARBA00022771"/>
    </source>
</evidence>
<feature type="compositionally biased region" description="Basic residues" evidence="11">
    <location>
        <begin position="445"/>
        <end position="454"/>
    </location>
</feature>
<dbReference type="EMBL" id="JAKKPZ010000003">
    <property type="protein sequence ID" value="KAI1723529.1"/>
    <property type="molecule type" value="Genomic_DNA"/>
</dbReference>
<protein>
    <submittedName>
        <fullName evidence="13">Zinc-finger double domain-containing protein</fullName>
    </submittedName>
</protein>
<feature type="domain" description="C2H2-type" evidence="12">
    <location>
        <begin position="412"/>
        <end position="440"/>
    </location>
</feature>
<keyword evidence="6" id="KW-0805">Transcription regulation</keyword>
<dbReference type="GO" id="GO:0005634">
    <property type="term" value="C:nucleus"/>
    <property type="evidence" value="ECO:0007669"/>
    <property type="project" value="UniProtKB-SubCell"/>
</dbReference>
<feature type="domain" description="C2H2-type" evidence="12">
    <location>
        <begin position="384"/>
        <end position="411"/>
    </location>
</feature>
<evidence type="ECO:0000256" key="11">
    <source>
        <dbReference type="SAM" id="MobiDB-lite"/>
    </source>
</evidence>
<evidence type="ECO:0000256" key="7">
    <source>
        <dbReference type="ARBA" id="ARBA00023125"/>
    </source>
</evidence>
<dbReference type="GO" id="GO:0000977">
    <property type="term" value="F:RNA polymerase II transcription regulatory region sequence-specific DNA binding"/>
    <property type="evidence" value="ECO:0007669"/>
    <property type="project" value="TreeGrafter"/>
</dbReference>
<dbReference type="FunFam" id="3.30.160.60:FF:000450">
    <property type="entry name" value="PR domain zinc finger protein 14"/>
    <property type="match status" value="1"/>
</dbReference>
<dbReference type="PANTHER" id="PTHR16515">
    <property type="entry name" value="PR DOMAIN ZINC FINGER PROTEIN"/>
    <property type="match status" value="1"/>
</dbReference>
<dbReference type="SMART" id="SM00355">
    <property type="entry name" value="ZnF_C2H2"/>
    <property type="match status" value="5"/>
</dbReference>
<dbReference type="GO" id="GO:0006357">
    <property type="term" value="P:regulation of transcription by RNA polymerase II"/>
    <property type="evidence" value="ECO:0007669"/>
    <property type="project" value="TreeGrafter"/>
</dbReference>
<keyword evidence="14" id="KW-1185">Reference proteome</keyword>
<dbReference type="SUPFAM" id="SSF57667">
    <property type="entry name" value="beta-beta-alpha zinc fingers"/>
    <property type="match status" value="2"/>
</dbReference>
<comment type="subcellular location">
    <subcellularLocation>
        <location evidence="1">Nucleus</location>
    </subcellularLocation>
</comment>
<evidence type="ECO:0000256" key="9">
    <source>
        <dbReference type="ARBA" id="ARBA00023242"/>
    </source>
</evidence>
<dbReference type="PROSITE" id="PS50157">
    <property type="entry name" value="ZINC_FINGER_C2H2_2"/>
    <property type="match status" value="5"/>
</dbReference>
<keyword evidence="9" id="KW-0539">Nucleus</keyword>
<dbReference type="Proteomes" id="UP001201812">
    <property type="component" value="Unassembled WGS sequence"/>
</dbReference>
<keyword evidence="3" id="KW-0677">Repeat</keyword>
<organism evidence="13 14">
    <name type="scientific">Ditylenchus destructor</name>
    <dbReference type="NCBI Taxonomy" id="166010"/>
    <lineage>
        <taxon>Eukaryota</taxon>
        <taxon>Metazoa</taxon>
        <taxon>Ecdysozoa</taxon>
        <taxon>Nematoda</taxon>
        <taxon>Chromadorea</taxon>
        <taxon>Rhabditida</taxon>
        <taxon>Tylenchina</taxon>
        <taxon>Tylenchomorpha</taxon>
        <taxon>Sphaerularioidea</taxon>
        <taxon>Anguinidae</taxon>
        <taxon>Anguininae</taxon>
        <taxon>Ditylenchus</taxon>
    </lineage>
</organism>
<feature type="domain" description="C2H2-type" evidence="12">
    <location>
        <begin position="356"/>
        <end position="383"/>
    </location>
</feature>
<evidence type="ECO:0000256" key="1">
    <source>
        <dbReference type="ARBA" id="ARBA00004123"/>
    </source>
</evidence>
<dbReference type="InterPro" id="IPR013087">
    <property type="entry name" value="Znf_C2H2_type"/>
</dbReference>
<feature type="domain" description="C2H2-type" evidence="12">
    <location>
        <begin position="327"/>
        <end position="355"/>
    </location>
</feature>
<evidence type="ECO:0000256" key="5">
    <source>
        <dbReference type="ARBA" id="ARBA00022833"/>
    </source>
</evidence>
<evidence type="ECO:0000256" key="3">
    <source>
        <dbReference type="ARBA" id="ARBA00022737"/>
    </source>
</evidence>
<keyword evidence="5" id="KW-0862">Zinc</keyword>
<proteinExistence type="predicted"/>
<comment type="caution">
    <text evidence="13">The sequence shown here is derived from an EMBL/GenBank/DDBJ whole genome shotgun (WGS) entry which is preliminary data.</text>
</comment>
<evidence type="ECO:0000313" key="14">
    <source>
        <dbReference type="Proteomes" id="UP001201812"/>
    </source>
</evidence>
<gene>
    <name evidence="13" type="ORF">DdX_03690</name>
</gene>
<dbReference type="Pfam" id="PF00096">
    <property type="entry name" value="zf-C2H2"/>
    <property type="match status" value="2"/>
</dbReference>
<feature type="region of interest" description="Disordered" evidence="11">
    <location>
        <begin position="432"/>
        <end position="454"/>
    </location>
</feature>
<keyword evidence="4 10" id="KW-0863">Zinc-finger</keyword>
<dbReference type="AlphaFoldDB" id="A0AAD4NCI4"/>
<dbReference type="Gene3D" id="3.30.160.60">
    <property type="entry name" value="Classic Zinc Finger"/>
    <property type="match status" value="4"/>
</dbReference>
<evidence type="ECO:0000256" key="6">
    <source>
        <dbReference type="ARBA" id="ARBA00023015"/>
    </source>
</evidence>
<dbReference type="Pfam" id="PF13913">
    <property type="entry name" value="zf-C2HC_2"/>
    <property type="match status" value="1"/>
</dbReference>
<dbReference type="GO" id="GO:0008270">
    <property type="term" value="F:zinc ion binding"/>
    <property type="evidence" value="ECO:0007669"/>
    <property type="project" value="UniProtKB-KW"/>
</dbReference>
<evidence type="ECO:0000259" key="12">
    <source>
        <dbReference type="PROSITE" id="PS50157"/>
    </source>
</evidence>
<keyword evidence="8" id="KW-0804">Transcription</keyword>
<name>A0AAD4NCI4_9BILA</name>
<keyword evidence="7" id="KW-0238">DNA-binding</keyword>
<dbReference type="InterPro" id="IPR036236">
    <property type="entry name" value="Znf_C2H2_sf"/>
</dbReference>
<evidence type="ECO:0000256" key="2">
    <source>
        <dbReference type="ARBA" id="ARBA00022723"/>
    </source>
</evidence>
<accession>A0AAD4NCI4</accession>
<dbReference type="FunFam" id="3.30.160.60:FF:000480">
    <property type="entry name" value="PR domain zinc finger protein 14"/>
    <property type="match status" value="1"/>
</dbReference>
<dbReference type="PANTHER" id="PTHR16515:SF19">
    <property type="entry name" value="PR DOMAIN ZINC FINGER PROTEIN 14"/>
    <property type="match status" value="1"/>
</dbReference>
<evidence type="ECO:0000256" key="8">
    <source>
        <dbReference type="ARBA" id="ARBA00023163"/>
    </source>
</evidence>
<dbReference type="InterPro" id="IPR050331">
    <property type="entry name" value="Zinc_finger"/>
</dbReference>
<evidence type="ECO:0000256" key="10">
    <source>
        <dbReference type="PROSITE-ProRule" id="PRU00042"/>
    </source>
</evidence>
<keyword evidence="2" id="KW-0479">Metal-binding</keyword>